<evidence type="ECO:0008006" key="8">
    <source>
        <dbReference type="Google" id="ProtNLM"/>
    </source>
</evidence>
<dbReference type="GO" id="GO:0022857">
    <property type="term" value="F:transmembrane transporter activity"/>
    <property type="evidence" value="ECO:0007669"/>
    <property type="project" value="InterPro"/>
</dbReference>
<feature type="transmembrane region" description="Helical" evidence="5">
    <location>
        <begin position="213"/>
        <end position="240"/>
    </location>
</feature>
<dbReference type="PANTHER" id="PTHR47704:SF1">
    <property type="entry name" value="POTASSIUM TRANSPORTER KIMA"/>
    <property type="match status" value="1"/>
</dbReference>
<organism evidence="6 7">
    <name type="scientific">Fraserbacteria sp. (strain RBG_16_55_9)</name>
    <dbReference type="NCBI Taxonomy" id="1817864"/>
    <lineage>
        <taxon>Bacteria</taxon>
        <taxon>Candidatus Fraseribacteriota</taxon>
    </lineage>
</organism>
<evidence type="ECO:0000256" key="4">
    <source>
        <dbReference type="ARBA" id="ARBA00023136"/>
    </source>
</evidence>
<feature type="transmembrane region" description="Helical" evidence="5">
    <location>
        <begin position="175"/>
        <end position="193"/>
    </location>
</feature>
<dbReference type="AlphaFoldDB" id="A0A1F5UYD9"/>
<feature type="transmembrane region" description="Helical" evidence="5">
    <location>
        <begin position="252"/>
        <end position="270"/>
    </location>
</feature>
<comment type="subcellular location">
    <subcellularLocation>
        <location evidence="1">Membrane</location>
        <topology evidence="1">Multi-pass membrane protein</topology>
    </subcellularLocation>
</comment>
<protein>
    <recommendedName>
        <fullName evidence="8">Amino acid permease</fullName>
    </recommendedName>
</protein>
<dbReference type="PANTHER" id="PTHR47704">
    <property type="entry name" value="POTASSIUM TRANSPORTER KIMA"/>
    <property type="match status" value="1"/>
</dbReference>
<evidence type="ECO:0000256" key="2">
    <source>
        <dbReference type="ARBA" id="ARBA00022692"/>
    </source>
</evidence>
<dbReference type="InterPro" id="IPR053153">
    <property type="entry name" value="APC_K+_Transporter"/>
</dbReference>
<sequence length="603" mass="65595">MWRILKRIFIGDPLPTRRGQQERLALLLALGVLASDALSSVAYGPEQILTVLSQAGDAALALILSIAVSIAGLIWLVVISYRQLLLAYPQGGGSYSVAKENLGTFWGLLAGAALLVDYVLTVAVSLSAGMAAVASAWPELHVSRTELTLFILLFMALINLRGVRESGWTFGLPTYVFVGSVFLALGMGFWRFLSGAPLPAPGPPLEEIHALNWFLILKAFSSGATTLTGIEAISNGVGIFRSPEDKNARKTLLYLGLLLTVMLLGVAYLTQHLGLTPTPQETLLSQLARWATGGGIVYYVLQLSTFLVLFLAANTSFSGFPRLASIIARDGFLPRQLRNVGDRLVYSNGIVALALLAGVLIYVFEAETDRLIPLYAIGVFTAFTLSQGGMAAHVLRTQGSRGRFAATIATVGAVITGLVAVIFAVTKFIEGAWIILLVIPLVLWFFYAVRAHYVAVSRQLLPTQVSLKLRPVLAVVPVNAIHRGILGAIEYARSISSEVHIIHVEIDPEETVRLRAAWPSWSGGLRLQVLPSPYRSFLETFNEYLNSLQESNPEAVLTVVIPEFIPARPWQQLMHNQSALLLKLHLYGREGVVVVNVPYHLKE</sequence>
<feature type="transmembrane region" description="Helical" evidence="5">
    <location>
        <begin position="290"/>
        <end position="313"/>
    </location>
</feature>
<feature type="transmembrane region" description="Helical" evidence="5">
    <location>
        <begin position="431"/>
        <end position="449"/>
    </location>
</feature>
<proteinExistence type="predicted"/>
<dbReference type="GO" id="GO:0016020">
    <property type="term" value="C:membrane"/>
    <property type="evidence" value="ECO:0007669"/>
    <property type="project" value="UniProtKB-SubCell"/>
</dbReference>
<keyword evidence="2 5" id="KW-0812">Transmembrane</keyword>
<evidence type="ECO:0000256" key="1">
    <source>
        <dbReference type="ARBA" id="ARBA00004141"/>
    </source>
</evidence>
<feature type="transmembrane region" description="Helical" evidence="5">
    <location>
        <begin position="370"/>
        <end position="392"/>
    </location>
</feature>
<dbReference type="Proteomes" id="UP000179157">
    <property type="component" value="Unassembled WGS sequence"/>
</dbReference>
<dbReference type="EMBL" id="MFGX01000040">
    <property type="protein sequence ID" value="OGF56184.1"/>
    <property type="molecule type" value="Genomic_DNA"/>
</dbReference>
<gene>
    <name evidence="6" type="ORF">A2Z21_04820</name>
</gene>
<dbReference type="Pfam" id="PF13520">
    <property type="entry name" value="AA_permease_2"/>
    <property type="match status" value="1"/>
</dbReference>
<comment type="caution">
    <text evidence="6">The sequence shown here is derived from an EMBL/GenBank/DDBJ whole genome shotgun (WGS) entry which is preliminary data.</text>
</comment>
<feature type="transmembrane region" description="Helical" evidence="5">
    <location>
        <begin position="102"/>
        <end position="127"/>
    </location>
</feature>
<keyword evidence="4 5" id="KW-0472">Membrane</keyword>
<evidence type="ECO:0000256" key="5">
    <source>
        <dbReference type="SAM" id="Phobius"/>
    </source>
</evidence>
<evidence type="ECO:0000256" key="3">
    <source>
        <dbReference type="ARBA" id="ARBA00022989"/>
    </source>
</evidence>
<keyword evidence="3 5" id="KW-1133">Transmembrane helix</keyword>
<feature type="transmembrane region" description="Helical" evidence="5">
    <location>
        <begin position="58"/>
        <end position="81"/>
    </location>
</feature>
<feature type="transmembrane region" description="Helical" evidence="5">
    <location>
        <begin position="344"/>
        <end position="364"/>
    </location>
</feature>
<dbReference type="STRING" id="1817864.A2Z21_04820"/>
<evidence type="ECO:0000313" key="7">
    <source>
        <dbReference type="Proteomes" id="UP000179157"/>
    </source>
</evidence>
<accession>A0A1F5UYD9</accession>
<name>A0A1F5UYD9_FRAXR</name>
<feature type="transmembrane region" description="Helical" evidence="5">
    <location>
        <begin position="404"/>
        <end position="425"/>
    </location>
</feature>
<reference evidence="6 7" key="1">
    <citation type="journal article" date="2016" name="Nat. Commun.">
        <title>Thousands of microbial genomes shed light on interconnected biogeochemical processes in an aquifer system.</title>
        <authorList>
            <person name="Anantharaman K."/>
            <person name="Brown C.T."/>
            <person name="Hug L.A."/>
            <person name="Sharon I."/>
            <person name="Castelle C.J."/>
            <person name="Probst A.J."/>
            <person name="Thomas B.C."/>
            <person name="Singh A."/>
            <person name="Wilkins M.J."/>
            <person name="Karaoz U."/>
            <person name="Brodie E.L."/>
            <person name="Williams K.H."/>
            <person name="Hubbard S.S."/>
            <person name="Banfield J.F."/>
        </authorList>
    </citation>
    <scope>NUCLEOTIDE SEQUENCE [LARGE SCALE GENOMIC DNA]</scope>
    <source>
        <strain evidence="7">RBG_16_55_9</strain>
    </source>
</reference>
<feature type="transmembrane region" description="Helical" evidence="5">
    <location>
        <begin position="147"/>
        <end position="163"/>
    </location>
</feature>
<evidence type="ECO:0000313" key="6">
    <source>
        <dbReference type="EMBL" id="OGF56184.1"/>
    </source>
</evidence>
<dbReference type="Gene3D" id="1.20.1740.10">
    <property type="entry name" value="Amino acid/polyamine transporter I"/>
    <property type="match status" value="1"/>
</dbReference>
<dbReference type="InterPro" id="IPR002293">
    <property type="entry name" value="AA/rel_permease1"/>
</dbReference>